<dbReference type="InterPro" id="IPR006490">
    <property type="entry name" value="Maj_tail_phi13"/>
</dbReference>
<dbReference type="Proteomes" id="UP000249808">
    <property type="component" value="Unassembled WGS sequence"/>
</dbReference>
<name>A0A327ZSA1_9STAP</name>
<evidence type="ECO:0000313" key="2">
    <source>
        <dbReference type="Proteomes" id="UP000249808"/>
    </source>
</evidence>
<protein>
    <recommendedName>
        <fullName evidence="3">Phage tail protein</fullName>
    </recommendedName>
</protein>
<proteinExistence type="predicted"/>
<comment type="caution">
    <text evidence="1">The sequence shown here is derived from an EMBL/GenBank/DDBJ whole genome shotgun (WGS) entry which is preliminary data.</text>
</comment>
<gene>
    <name evidence="1" type="ORF">BHU61_06760</name>
</gene>
<evidence type="ECO:0008006" key="3">
    <source>
        <dbReference type="Google" id="ProtNLM"/>
    </source>
</evidence>
<sequence>MAYKAIEEKVGSFVNISGFHVAELTTDEMGKAPVYDEIRHIRGAQQIKVDKDQDTIENWGDGEIQESAVSQGKTKVDLQAFAIPLAIRAWLAGLEVDEDGTVIQRGGTLNPPNVGCIFYKEKANKDIEAIALTRGVFAVEGDDAKTAEEKTDFGSASINGEFSSRLSDNIKEYREVIAKDDKAALDKLFTKVFGKAAPATSLPKGWAVPSGVPAG</sequence>
<dbReference type="RefSeq" id="WP_111715636.1">
    <property type="nucleotide sequence ID" value="NZ_JBHSSR010000004.1"/>
</dbReference>
<dbReference type="EMBL" id="PZJH01000002">
    <property type="protein sequence ID" value="RAK45007.1"/>
    <property type="molecule type" value="Genomic_DNA"/>
</dbReference>
<organism evidence="1 2">
    <name type="scientific">Macrococcus epidermidis</name>
    <dbReference type="NCBI Taxonomy" id="1902580"/>
    <lineage>
        <taxon>Bacteria</taxon>
        <taxon>Bacillati</taxon>
        <taxon>Bacillota</taxon>
        <taxon>Bacilli</taxon>
        <taxon>Bacillales</taxon>
        <taxon>Staphylococcaceae</taxon>
        <taxon>Macrococcus</taxon>
    </lineage>
</organism>
<dbReference type="AlphaFoldDB" id="A0A327ZSA1"/>
<keyword evidence="2" id="KW-1185">Reference proteome</keyword>
<dbReference type="NCBIfam" id="TIGR01603">
    <property type="entry name" value="maj_tail_phi13"/>
    <property type="match status" value="1"/>
</dbReference>
<evidence type="ECO:0000313" key="1">
    <source>
        <dbReference type="EMBL" id="RAK45007.1"/>
    </source>
</evidence>
<accession>A0A327ZSA1</accession>
<reference evidence="1 2" key="1">
    <citation type="journal article" date="2018" name="Front. Microbiol.">
        <title>Description and Comparative Genomics of Macrococcus caseolyticus subsp. hominis subsp. nov., Macrococcus goetzii sp. nov., Macrococcus epidermidis sp. nov., and Macrococcus bohemicus sp. nov., Novel Macrococci From Human Clinical Material With Virulence Potential and Suspected Uptake of Foreign DNA by Natural Transformation.</title>
        <authorList>
            <person name="Maslanova I."/>
            <person name="Wertheimer Z."/>
            <person name="Sedlacek I."/>
            <person name="Svec P."/>
            <person name="Indrakova A."/>
            <person name="Kovarovic V."/>
            <person name="Schumann P."/>
            <person name="Sproer C."/>
            <person name="Kralova S."/>
            <person name="Sedo O."/>
            <person name="Kristofova L."/>
            <person name="Vrbovska V."/>
            <person name="Fuzik T."/>
            <person name="Petras P."/>
            <person name="Zdrahal Z."/>
            <person name="Ruzickova V."/>
            <person name="Doskar J."/>
            <person name="Pantucek R."/>
        </authorList>
    </citation>
    <scope>NUCLEOTIDE SEQUENCE [LARGE SCALE GENOMIC DNA]</scope>
    <source>
        <strain evidence="1 2">01/688</strain>
    </source>
</reference>